<dbReference type="InterPro" id="IPR011701">
    <property type="entry name" value="MFS"/>
</dbReference>
<evidence type="ECO:0000313" key="7">
    <source>
        <dbReference type="Proteomes" id="UP000239089"/>
    </source>
</evidence>
<reference evidence="6 7" key="1">
    <citation type="journal article" date="2018" name="Arch. Microbiol.">
        <title>New insights into the metabolic potential of the phototrophic purple bacterium Rhodopila globiformis DSM 161(T) from its draft genome sequence and evidence for a vanadium-dependent nitrogenase.</title>
        <authorList>
            <person name="Imhoff J.F."/>
            <person name="Rahn T."/>
            <person name="Kunzel S."/>
            <person name="Neulinger S.C."/>
        </authorList>
    </citation>
    <scope>NUCLEOTIDE SEQUENCE [LARGE SCALE GENOMIC DNA]</scope>
    <source>
        <strain evidence="6 7">DSM 16996</strain>
    </source>
</reference>
<evidence type="ECO:0000256" key="3">
    <source>
        <dbReference type="ARBA" id="ARBA00022989"/>
    </source>
</evidence>
<dbReference type="GO" id="GO:0046943">
    <property type="term" value="F:carboxylic acid transmembrane transporter activity"/>
    <property type="evidence" value="ECO:0007669"/>
    <property type="project" value="TreeGrafter"/>
</dbReference>
<evidence type="ECO:0000259" key="5">
    <source>
        <dbReference type="PROSITE" id="PS50850"/>
    </source>
</evidence>
<dbReference type="InterPro" id="IPR005829">
    <property type="entry name" value="Sugar_transporter_CS"/>
</dbReference>
<gene>
    <name evidence="6" type="ORF">CCR94_21070</name>
</gene>
<keyword evidence="4" id="KW-0472">Membrane</keyword>
<dbReference type="PROSITE" id="PS50850">
    <property type="entry name" value="MFS"/>
    <property type="match status" value="1"/>
</dbReference>
<dbReference type="PROSITE" id="PS00217">
    <property type="entry name" value="SUGAR_TRANSPORT_2"/>
    <property type="match status" value="1"/>
</dbReference>
<dbReference type="Pfam" id="PF07690">
    <property type="entry name" value="MFS_1"/>
    <property type="match status" value="1"/>
</dbReference>
<keyword evidence="3" id="KW-1133">Transmembrane helix</keyword>
<dbReference type="GO" id="GO:0005886">
    <property type="term" value="C:plasma membrane"/>
    <property type="evidence" value="ECO:0007669"/>
    <property type="project" value="TreeGrafter"/>
</dbReference>
<dbReference type="OrthoDB" id="9784658at2"/>
<dbReference type="SUPFAM" id="SSF103473">
    <property type="entry name" value="MFS general substrate transporter"/>
    <property type="match status" value="1"/>
</dbReference>
<dbReference type="InterPro" id="IPR036259">
    <property type="entry name" value="MFS_trans_sf"/>
</dbReference>
<proteinExistence type="predicted"/>
<dbReference type="CDD" id="cd17365">
    <property type="entry name" value="MFS_PcaK_like"/>
    <property type="match status" value="1"/>
</dbReference>
<dbReference type="Gene3D" id="1.20.1250.20">
    <property type="entry name" value="MFS general substrate transporter like domains"/>
    <property type="match status" value="1"/>
</dbReference>
<dbReference type="Proteomes" id="UP000239089">
    <property type="component" value="Unassembled WGS sequence"/>
</dbReference>
<keyword evidence="2" id="KW-0812">Transmembrane</keyword>
<comment type="caution">
    <text evidence="6">The sequence shown here is derived from an EMBL/GenBank/DDBJ whole genome shotgun (WGS) entry which is preliminary data.</text>
</comment>
<evidence type="ECO:0000313" key="6">
    <source>
        <dbReference type="EMBL" id="PPQ26918.1"/>
    </source>
</evidence>
<dbReference type="RefSeq" id="WP_104509993.1">
    <property type="nucleotide sequence ID" value="NZ_JACIGC010000012.1"/>
</dbReference>
<name>A0A2S6MX38_9HYPH</name>
<protein>
    <submittedName>
        <fullName evidence="6">Aromatic acid/H+ symport family MFS transporter</fullName>
    </submittedName>
</protein>
<sequence>MPDTRGNAINVHDFIDRAKYSTFQWIIFAICLFIVILDGFDTAAIGYIAPSLMTEWHIARPDLAPVLSAALFGLAFGALCSGPIADRFGRKLVLLVSVAVMGAASIAAAYAADLQALTIWRFVTGLGLGAAMPNAVTLVAEYTPKSKRAFLTNAMFCGFPVGSAFGGFLAAWIIAHFGWRMVMLVGGVLPLLLTLAIVFNLPESVRYMAQRRFPAHKIRKALRRISPEADNADSFYLKEPIAPSEAFTGDKAGIGLVLSRYFMLGTICLWLAYFSGLVIVYGLLNWMPVIFKASGIDQSTAVVIAALFQLGGLGALASGWLMDRFNANYTVAFCYLLTSILVYCIGQSIGSVGGLALVVFLAGTAMNTAQVSMPTLAASFYPTRGRATGVSWMLGVGRFGGIAGTFMVAELARRQFGFSEIFAVAAVPAGVAVVALLVKQIAYRAEAAAEKAELSVLH</sequence>
<accession>A0A2S6MX38</accession>
<dbReference type="InterPro" id="IPR020846">
    <property type="entry name" value="MFS_dom"/>
</dbReference>
<dbReference type="PANTHER" id="PTHR23508">
    <property type="entry name" value="CARBOXYLIC ACID TRANSPORTER PROTEIN HOMOLOG"/>
    <property type="match status" value="1"/>
</dbReference>
<organism evidence="6 7">
    <name type="scientific">Rhodoblastus sphagnicola</name>
    <dbReference type="NCBI Taxonomy" id="333368"/>
    <lineage>
        <taxon>Bacteria</taxon>
        <taxon>Pseudomonadati</taxon>
        <taxon>Pseudomonadota</taxon>
        <taxon>Alphaproteobacteria</taxon>
        <taxon>Hyphomicrobiales</taxon>
        <taxon>Rhodoblastaceae</taxon>
        <taxon>Rhodoblastus</taxon>
    </lineage>
</organism>
<evidence type="ECO:0000256" key="1">
    <source>
        <dbReference type="ARBA" id="ARBA00004141"/>
    </source>
</evidence>
<comment type="subcellular location">
    <subcellularLocation>
        <location evidence="1">Membrane</location>
        <topology evidence="1">Multi-pass membrane protein</topology>
    </subcellularLocation>
</comment>
<evidence type="ECO:0000256" key="2">
    <source>
        <dbReference type="ARBA" id="ARBA00022692"/>
    </source>
</evidence>
<dbReference type="PANTHER" id="PTHR23508:SF10">
    <property type="entry name" value="CARBOXYLIC ACID TRANSPORTER PROTEIN HOMOLOG"/>
    <property type="match status" value="1"/>
</dbReference>
<dbReference type="EMBL" id="NHSJ01000129">
    <property type="protein sequence ID" value="PPQ26918.1"/>
    <property type="molecule type" value="Genomic_DNA"/>
</dbReference>
<dbReference type="PROSITE" id="PS00216">
    <property type="entry name" value="SUGAR_TRANSPORT_1"/>
    <property type="match status" value="1"/>
</dbReference>
<evidence type="ECO:0000256" key="4">
    <source>
        <dbReference type="ARBA" id="ARBA00023136"/>
    </source>
</evidence>
<feature type="domain" description="Major facilitator superfamily (MFS) profile" evidence="5">
    <location>
        <begin position="27"/>
        <end position="444"/>
    </location>
</feature>
<dbReference type="AlphaFoldDB" id="A0A2S6MX38"/>
<keyword evidence="7" id="KW-1185">Reference proteome</keyword>